<accession>A0A918NHM8</accession>
<dbReference type="RefSeq" id="WP_189584505.1">
    <property type="nucleotide sequence ID" value="NZ_BMYV01000002.1"/>
</dbReference>
<gene>
    <name evidence="3" type="ORF">GCM10011309_17630</name>
</gene>
<evidence type="ECO:0000313" key="3">
    <source>
        <dbReference type="EMBL" id="GGX68325.1"/>
    </source>
</evidence>
<name>A0A918NHM8_9PROT</name>
<reference evidence="3 4" key="1">
    <citation type="journal article" date="2014" name="Int. J. Syst. Evol. Microbiol.">
        <title>Complete genome sequence of Corynebacterium casei LMG S-19264T (=DSM 44701T), isolated from a smear-ripened cheese.</title>
        <authorList>
            <consortium name="US DOE Joint Genome Institute (JGI-PGF)"/>
            <person name="Walter F."/>
            <person name="Albersmeier A."/>
            <person name="Kalinowski J."/>
            <person name="Ruckert C."/>
        </authorList>
    </citation>
    <scope>NUCLEOTIDE SEQUENCE [LARGE SCALE GENOMIC DNA]</scope>
    <source>
        <strain evidence="3 4">KCTC 23968</strain>
    </source>
</reference>
<dbReference type="Pfam" id="PF09335">
    <property type="entry name" value="VTT_dom"/>
    <property type="match status" value="1"/>
</dbReference>
<protein>
    <recommendedName>
        <fullName evidence="2">VTT domain-containing protein</fullName>
    </recommendedName>
</protein>
<organism evidence="3 4">
    <name type="scientific">Litorimonas cladophorae</name>
    <dbReference type="NCBI Taxonomy" id="1220491"/>
    <lineage>
        <taxon>Bacteria</taxon>
        <taxon>Pseudomonadati</taxon>
        <taxon>Pseudomonadota</taxon>
        <taxon>Alphaproteobacteria</taxon>
        <taxon>Maricaulales</taxon>
        <taxon>Robiginitomaculaceae</taxon>
    </lineage>
</organism>
<comment type="caution">
    <text evidence="3">The sequence shown here is derived from an EMBL/GenBank/DDBJ whole genome shotgun (WGS) entry which is preliminary data.</text>
</comment>
<keyword evidence="1" id="KW-1133">Transmembrane helix</keyword>
<feature type="domain" description="VTT" evidence="2">
    <location>
        <begin position="54"/>
        <end position="162"/>
    </location>
</feature>
<dbReference type="InterPro" id="IPR051311">
    <property type="entry name" value="DedA_domain"/>
</dbReference>
<keyword evidence="1" id="KW-0812">Transmembrane</keyword>
<feature type="transmembrane region" description="Helical" evidence="1">
    <location>
        <begin position="63"/>
        <end position="92"/>
    </location>
</feature>
<evidence type="ECO:0000259" key="2">
    <source>
        <dbReference type="Pfam" id="PF09335"/>
    </source>
</evidence>
<evidence type="ECO:0000313" key="4">
    <source>
        <dbReference type="Proteomes" id="UP000600865"/>
    </source>
</evidence>
<dbReference type="GO" id="GO:0005886">
    <property type="term" value="C:plasma membrane"/>
    <property type="evidence" value="ECO:0007669"/>
    <property type="project" value="TreeGrafter"/>
</dbReference>
<sequence>MKGKLAFLEKWYDATKRAAGHKRATPILCAVSFAESSFFPIPVDLMLMPMVQARPKAWWRLALIASFFSVLGGIFGYFLGMLFFDTIAGPVLERMGKLDSMNTFSDKVNEDGALWVFGAGFTPFPYKVITIMSGAIPVSFGIFVTASVLSRTLRFLAVAGIVRLMGETAERWMKEHFAIFTFGLFAVLLVLYFGLKAVMPH</sequence>
<evidence type="ECO:0000256" key="1">
    <source>
        <dbReference type="SAM" id="Phobius"/>
    </source>
</evidence>
<keyword evidence="1" id="KW-0472">Membrane</keyword>
<proteinExistence type="predicted"/>
<dbReference type="InterPro" id="IPR032816">
    <property type="entry name" value="VTT_dom"/>
</dbReference>
<feature type="transmembrane region" description="Helical" evidence="1">
    <location>
        <begin position="177"/>
        <end position="195"/>
    </location>
</feature>
<keyword evidence="4" id="KW-1185">Reference proteome</keyword>
<dbReference type="PANTHER" id="PTHR42709">
    <property type="entry name" value="ALKALINE PHOSPHATASE LIKE PROTEIN"/>
    <property type="match status" value="1"/>
</dbReference>
<dbReference type="EMBL" id="BMYV01000002">
    <property type="protein sequence ID" value="GGX68325.1"/>
    <property type="molecule type" value="Genomic_DNA"/>
</dbReference>
<dbReference type="PANTHER" id="PTHR42709:SF11">
    <property type="entry name" value="DEDA FAMILY PROTEIN"/>
    <property type="match status" value="1"/>
</dbReference>
<dbReference type="AlphaFoldDB" id="A0A918NHM8"/>
<dbReference type="Proteomes" id="UP000600865">
    <property type="component" value="Unassembled WGS sequence"/>
</dbReference>